<feature type="region of interest" description="Disordered" evidence="7">
    <location>
        <begin position="1"/>
        <end position="34"/>
    </location>
</feature>
<dbReference type="PANTHER" id="PTHR23183:SF0">
    <property type="entry name" value="NUCLEOLAR PROTEIN 14"/>
    <property type="match status" value="1"/>
</dbReference>
<evidence type="ECO:0000256" key="4">
    <source>
        <dbReference type="ARBA" id="ARBA00022552"/>
    </source>
</evidence>
<feature type="compositionally biased region" description="Acidic residues" evidence="7">
    <location>
        <begin position="632"/>
        <end position="642"/>
    </location>
</feature>
<evidence type="ECO:0000256" key="3">
    <source>
        <dbReference type="ARBA" id="ARBA00022517"/>
    </source>
</evidence>
<dbReference type="GO" id="GO:0030692">
    <property type="term" value="C:Noc4p-Nop14p complex"/>
    <property type="evidence" value="ECO:0007669"/>
    <property type="project" value="TreeGrafter"/>
</dbReference>
<sequence>MSKKKGGPKTGKKSKHRFSFTEKAAKPEKPSPFAMRSSKLKFDILGRKVKGDKGNVLKAREAGYIKRKDTLLKEHQASGKSNAFVDRRFGEDDANMTPEERAIGRLARTRLRQIKRGSGFNLNDDDDDGQGYDDEEPITLTHGGKPIDEREEERRSAHAIARGRRGMRDDDSDDDMAMDAATTGALHFGGGEDDDGFEPTLKRGDHDTPEENGDPNRRKTKKEVMDELIDKSKYHKAERARQRERDEDLLDKLDDEFKEISGAGLFRAALSKGVGHLKPDGWERGKKGKDAADVTEKGSLLEKKMTSSAKEALELAAKATNAEGGKIKDDYDKLARELALESRGQATDRIRTQEEVDAAEAAALETAERARLKRMNAVESDDDGLSDSDGPATGGYAARRAKAKMQADKAGKKGDGDDSDDDQPKKKKDRKDRMGGDDLDGNFDLSEEEEEEDEEDQSGSEDIDEDSGDDDSDADDLDLDDKKAMTKAFKKEANKMGEELDAGKKRLRKLGILEDGGDMDDSEEEEDDSEEEDDDDDDNSDDSDSGDEDEYLQMERMRKELEKRGVDTKQFLEGAMKDESDEEDDDDEEDEEEGEEEGEYDDEEDKDDEEAEEAGEEKEELDFSGDKSDSDLWSDSDEQYEEGEPKPAKAKDPKANAPVPELPFTFPMPETPHDLEKIVGHLSVEDTTVALERIRKCHAPTLKEDNRKKMQSFLGLLLQRFEMLSGQSPLPVDYLDVIAVNIAAVANIVPFFAVTSARARLEKMAARLRQRLRDGETGWPPARTILLISLFADIFPTTDKQHPVSTPAALYLGNVLAHCAVRSTREAVTAVVVAGLAARYSAPAGRIFPEAITLLAGLVHAAGSSGDDWSEGLPAHARDQIGGPWLAPDLSRFSSKKKKGADENSNVEGAVSLAEMLVSDEEPGTIDADAALHAALSTLKVLAKPALGTVAAGEILAPVTVAVARLALALSGGPGDAKPAKGKKRAPPPPPPALTGPLASAAEVCRHIDQDIRLALAGRQRVPLVWREKKVEAIKTFNPMFEEQGYSKGRDYDPNRERAEKRKLQREIKKEKRGAIRELRKDNRFLAEAVAREREAAADERGERQRETLSFLEKMESDLKSGGQGGMIVKNQRRVNGPPKRDRKKR</sequence>
<keyword evidence="3" id="KW-0690">Ribosome biogenesis</keyword>
<accession>A0A7S0PLG6</accession>
<comment type="function">
    <text evidence="6">Involved in nucleolar processing of pre-18S ribosomal RNA. Has a role in the nuclear export of 40S pre-ribosomal subunit to the cytoplasm.</text>
</comment>
<dbReference type="PANTHER" id="PTHR23183">
    <property type="entry name" value="NOP14"/>
    <property type="match status" value="1"/>
</dbReference>
<feature type="region of interest" description="Disordered" evidence="7">
    <location>
        <begin position="116"/>
        <end position="247"/>
    </location>
</feature>
<dbReference type="EMBL" id="HBEV01002280">
    <property type="protein sequence ID" value="CAD8578595.1"/>
    <property type="molecule type" value="Transcribed_RNA"/>
</dbReference>
<organism evidence="8">
    <name type="scientific">Micromonas pusilla</name>
    <name type="common">Picoplanktonic green alga</name>
    <name type="synonym">Chromulina pusilla</name>
    <dbReference type="NCBI Taxonomy" id="38833"/>
    <lineage>
        <taxon>Eukaryota</taxon>
        <taxon>Viridiplantae</taxon>
        <taxon>Chlorophyta</taxon>
        <taxon>Mamiellophyceae</taxon>
        <taxon>Mamiellales</taxon>
        <taxon>Mamiellaceae</taxon>
        <taxon>Micromonas</taxon>
    </lineage>
</organism>
<feature type="compositionally biased region" description="Acidic residues" evidence="7">
    <location>
        <begin position="437"/>
        <end position="479"/>
    </location>
</feature>
<proteinExistence type="inferred from homology"/>
<dbReference type="AlphaFoldDB" id="A0A7S0PLG6"/>
<dbReference type="Pfam" id="PF04147">
    <property type="entry name" value="Nop14"/>
    <property type="match status" value="2"/>
</dbReference>
<feature type="region of interest" description="Disordered" evidence="7">
    <location>
        <begin position="276"/>
        <end position="299"/>
    </location>
</feature>
<evidence type="ECO:0000256" key="1">
    <source>
        <dbReference type="ARBA" id="ARBA00004604"/>
    </source>
</evidence>
<feature type="compositionally biased region" description="Basic and acidic residues" evidence="7">
    <location>
        <begin position="553"/>
        <end position="567"/>
    </location>
</feature>
<evidence type="ECO:0008006" key="9">
    <source>
        <dbReference type="Google" id="ProtNLM"/>
    </source>
</evidence>
<dbReference type="InterPro" id="IPR007276">
    <property type="entry name" value="Nop14"/>
</dbReference>
<feature type="compositionally biased region" description="Basic and acidic residues" evidence="7">
    <location>
        <begin position="200"/>
        <end position="247"/>
    </location>
</feature>
<feature type="compositionally biased region" description="Acidic residues" evidence="7">
    <location>
        <begin position="123"/>
        <end position="137"/>
    </location>
</feature>
<comment type="similarity">
    <text evidence="2">Belongs to the NOP14 family.</text>
</comment>
<comment type="subcellular location">
    <subcellularLocation>
        <location evidence="1">Nucleus</location>
        <location evidence="1">Nucleolus</location>
    </subcellularLocation>
</comment>
<name>A0A7S0PLG6_MICPS</name>
<feature type="region of interest" description="Disordered" evidence="7">
    <location>
        <begin position="973"/>
        <end position="997"/>
    </location>
</feature>
<dbReference type="GO" id="GO:0030490">
    <property type="term" value="P:maturation of SSU-rRNA"/>
    <property type="evidence" value="ECO:0007669"/>
    <property type="project" value="TreeGrafter"/>
</dbReference>
<dbReference type="GO" id="GO:0032040">
    <property type="term" value="C:small-subunit processome"/>
    <property type="evidence" value="ECO:0007669"/>
    <property type="project" value="InterPro"/>
</dbReference>
<feature type="compositionally biased region" description="Acidic residues" evidence="7">
    <location>
        <begin position="579"/>
        <end position="623"/>
    </location>
</feature>
<evidence type="ECO:0000256" key="7">
    <source>
        <dbReference type="SAM" id="MobiDB-lite"/>
    </source>
</evidence>
<evidence type="ECO:0000256" key="2">
    <source>
        <dbReference type="ARBA" id="ARBA00007466"/>
    </source>
</evidence>
<feature type="compositionally biased region" description="Basic residues" evidence="7">
    <location>
        <begin position="1"/>
        <end position="18"/>
    </location>
</feature>
<feature type="compositionally biased region" description="Basic and acidic residues" evidence="7">
    <location>
        <begin position="277"/>
        <end position="299"/>
    </location>
</feature>
<feature type="region of interest" description="Disordered" evidence="7">
    <location>
        <begin position="374"/>
        <end position="660"/>
    </location>
</feature>
<evidence type="ECO:0000313" key="8">
    <source>
        <dbReference type="EMBL" id="CAD8578595.1"/>
    </source>
</evidence>
<feature type="compositionally biased region" description="Basic and acidic residues" evidence="7">
    <location>
        <begin position="145"/>
        <end position="156"/>
    </location>
</feature>
<feature type="region of interest" description="Disordered" evidence="7">
    <location>
        <begin position="1093"/>
        <end position="1146"/>
    </location>
</feature>
<keyword evidence="5" id="KW-0539">Nucleus</keyword>
<feature type="compositionally biased region" description="Basic and acidic residues" evidence="7">
    <location>
        <begin position="480"/>
        <end position="504"/>
    </location>
</feature>
<feature type="compositionally biased region" description="Basic and acidic residues" evidence="7">
    <location>
        <begin position="1093"/>
        <end position="1119"/>
    </location>
</feature>
<feature type="compositionally biased region" description="Basic and acidic residues" evidence="7">
    <location>
        <begin position="405"/>
        <end position="416"/>
    </location>
</feature>
<gene>
    <name evidence="8" type="ORF">MSP1404_LOCUS1770</name>
</gene>
<protein>
    <recommendedName>
        <fullName evidence="9">Nucleolar protein 14</fullName>
    </recommendedName>
</protein>
<reference evidence="8" key="1">
    <citation type="submission" date="2021-01" db="EMBL/GenBank/DDBJ databases">
        <authorList>
            <person name="Corre E."/>
            <person name="Pelletier E."/>
            <person name="Niang G."/>
            <person name="Scheremetjew M."/>
            <person name="Finn R."/>
            <person name="Kale V."/>
            <person name="Holt S."/>
            <person name="Cochrane G."/>
            <person name="Meng A."/>
            <person name="Brown T."/>
            <person name="Cohen L."/>
        </authorList>
    </citation>
    <scope>NUCLEOTIDE SEQUENCE</scope>
    <source>
        <strain evidence="8">CCMP494</strain>
    </source>
</reference>
<evidence type="ECO:0000256" key="5">
    <source>
        <dbReference type="ARBA" id="ARBA00023242"/>
    </source>
</evidence>
<feature type="compositionally biased region" description="Acidic residues" evidence="7">
    <location>
        <begin position="515"/>
        <end position="552"/>
    </location>
</feature>
<feature type="compositionally biased region" description="Basic and acidic residues" evidence="7">
    <location>
        <begin position="643"/>
        <end position="654"/>
    </location>
</feature>
<keyword evidence="4" id="KW-0698">rRNA processing</keyword>
<feature type="compositionally biased region" description="Basic and acidic residues" evidence="7">
    <location>
        <begin position="19"/>
        <end position="29"/>
    </location>
</feature>
<evidence type="ECO:0000256" key="6">
    <source>
        <dbReference type="ARBA" id="ARBA00024695"/>
    </source>
</evidence>